<dbReference type="PROSITE" id="PS01229">
    <property type="entry name" value="COF_2"/>
    <property type="match status" value="1"/>
</dbReference>
<keyword evidence="1" id="KW-0378">Hydrolase</keyword>
<dbReference type="PANTHER" id="PTHR10000:SF8">
    <property type="entry name" value="HAD SUPERFAMILY HYDROLASE-LIKE, TYPE 3"/>
    <property type="match status" value="1"/>
</dbReference>
<dbReference type="GO" id="GO:0016791">
    <property type="term" value="F:phosphatase activity"/>
    <property type="evidence" value="ECO:0007669"/>
    <property type="project" value="UniProtKB-ARBA"/>
</dbReference>
<dbReference type="SFLD" id="SFLDG01140">
    <property type="entry name" value="C2.B:_Phosphomannomutase_and_P"/>
    <property type="match status" value="1"/>
</dbReference>
<dbReference type="NCBIfam" id="TIGR01484">
    <property type="entry name" value="HAD-SF-IIB"/>
    <property type="match status" value="1"/>
</dbReference>
<dbReference type="InterPro" id="IPR000150">
    <property type="entry name" value="Cof"/>
</dbReference>
<evidence type="ECO:0000313" key="2">
    <source>
        <dbReference type="Proteomes" id="UP000262195"/>
    </source>
</evidence>
<dbReference type="PROSITE" id="PS01228">
    <property type="entry name" value="COF_1"/>
    <property type="match status" value="1"/>
</dbReference>
<dbReference type="SUPFAM" id="SSF56784">
    <property type="entry name" value="HAD-like"/>
    <property type="match status" value="1"/>
</dbReference>
<sequence>MTVDLNKIKAVAIDLDGTLLAPDREVTPTTVSAVQRLKEIGVKPVICTGRPLQGVIDLVHKLNLLAPDDLIITYNGGLIQRPASGEVLKKVTLSLDDLSSLLKLAEAINMPLAVVDATNAYLLNEPLGRQSGYPKIMTKLPFSHVSLSDFSTSHQFNKILFSYDVDVLNAAIKEIPKDYYDRFTIMKSRPNLLELLPKTVNKGHAISDLASILEVPVSAIMAIGDQENDLPMIKKAGIGVAMGNAIPEVKAVADMVTTTNAEDGVAKVFEQLISARKHQI</sequence>
<dbReference type="SFLD" id="SFLDS00003">
    <property type="entry name" value="Haloacid_Dehalogenase"/>
    <property type="match status" value="1"/>
</dbReference>
<reference evidence="1 2" key="1">
    <citation type="journal article" date="2018" name="Nat. Biotechnol.">
        <title>A standardized bacterial taxonomy based on genome phylogeny substantially revises the tree of life.</title>
        <authorList>
            <person name="Parks D.H."/>
            <person name="Chuvochina M."/>
            <person name="Waite D.W."/>
            <person name="Rinke C."/>
            <person name="Skarshewski A."/>
            <person name="Chaumeil P.A."/>
            <person name="Hugenholtz P."/>
        </authorList>
    </citation>
    <scope>NUCLEOTIDE SEQUENCE [LARGE SCALE GENOMIC DNA]</scope>
    <source>
        <strain evidence="1">UBA11306</strain>
    </source>
</reference>
<organism evidence="1 2">
    <name type="scientific">Bavariicoccus seileri</name>
    <dbReference type="NCBI Taxonomy" id="549685"/>
    <lineage>
        <taxon>Bacteria</taxon>
        <taxon>Bacillati</taxon>
        <taxon>Bacillota</taxon>
        <taxon>Bacilli</taxon>
        <taxon>Lactobacillales</taxon>
        <taxon>Enterococcaceae</taxon>
        <taxon>Bavariicoccus</taxon>
    </lineage>
</organism>
<dbReference type="Proteomes" id="UP000262195">
    <property type="component" value="Unassembled WGS sequence"/>
</dbReference>
<dbReference type="AlphaFoldDB" id="A0A3D4S4Q8"/>
<dbReference type="STRING" id="1121105.GCA_000421665_01118"/>
<accession>A0A3D4S4Q8</accession>
<dbReference type="Gene3D" id="3.40.50.1000">
    <property type="entry name" value="HAD superfamily/HAD-like"/>
    <property type="match status" value="1"/>
</dbReference>
<dbReference type="EMBL" id="DQHO01000023">
    <property type="protein sequence ID" value="HCS93794.1"/>
    <property type="molecule type" value="Genomic_DNA"/>
</dbReference>
<gene>
    <name evidence="1" type="ORF">DIW15_03675</name>
</gene>
<dbReference type="InterPro" id="IPR023214">
    <property type="entry name" value="HAD_sf"/>
</dbReference>
<dbReference type="SFLD" id="SFLDG01144">
    <property type="entry name" value="C2.B.4:_PGP_Like"/>
    <property type="match status" value="1"/>
</dbReference>
<comment type="caution">
    <text evidence="1">The sequence shown here is derived from an EMBL/GenBank/DDBJ whole genome shotgun (WGS) entry which is preliminary data.</text>
</comment>
<dbReference type="Pfam" id="PF08282">
    <property type="entry name" value="Hydrolase_3"/>
    <property type="match status" value="1"/>
</dbReference>
<dbReference type="PANTHER" id="PTHR10000">
    <property type="entry name" value="PHOSPHOSERINE PHOSPHATASE"/>
    <property type="match status" value="1"/>
</dbReference>
<name>A0A3D4S4Q8_9ENTE</name>
<dbReference type="CDD" id="cd07516">
    <property type="entry name" value="HAD_Pase"/>
    <property type="match status" value="1"/>
</dbReference>
<dbReference type="GO" id="GO:0005829">
    <property type="term" value="C:cytosol"/>
    <property type="evidence" value="ECO:0007669"/>
    <property type="project" value="TreeGrafter"/>
</dbReference>
<dbReference type="InterPro" id="IPR006379">
    <property type="entry name" value="HAD-SF_hydro_IIB"/>
</dbReference>
<dbReference type="NCBIfam" id="TIGR00099">
    <property type="entry name" value="Cof-subfamily"/>
    <property type="match status" value="1"/>
</dbReference>
<dbReference type="Gene3D" id="3.30.1240.10">
    <property type="match status" value="1"/>
</dbReference>
<evidence type="ECO:0000313" key="1">
    <source>
        <dbReference type="EMBL" id="HCS93794.1"/>
    </source>
</evidence>
<proteinExistence type="predicted"/>
<dbReference type="InterPro" id="IPR036412">
    <property type="entry name" value="HAD-like_sf"/>
</dbReference>
<dbReference type="RefSeq" id="WP_022796382.1">
    <property type="nucleotide sequence ID" value="NZ_JBQDSL010000004.1"/>
</dbReference>
<protein>
    <submittedName>
        <fullName evidence="1">Cof-type HAD-IIB family hydrolase</fullName>
    </submittedName>
</protein>
<dbReference type="GO" id="GO:0000287">
    <property type="term" value="F:magnesium ion binding"/>
    <property type="evidence" value="ECO:0007669"/>
    <property type="project" value="TreeGrafter"/>
</dbReference>